<evidence type="ECO:0000259" key="1">
    <source>
        <dbReference type="Pfam" id="PF08241"/>
    </source>
</evidence>
<keyword evidence="2" id="KW-0489">Methyltransferase</keyword>
<comment type="caution">
    <text evidence="2">The sequence shown here is derived from an EMBL/GenBank/DDBJ whole genome shotgun (WGS) entry which is preliminary data.</text>
</comment>
<evidence type="ECO:0000313" key="2">
    <source>
        <dbReference type="EMBL" id="NDL55667.1"/>
    </source>
</evidence>
<dbReference type="InterPro" id="IPR013216">
    <property type="entry name" value="Methyltransf_11"/>
</dbReference>
<dbReference type="CDD" id="cd02440">
    <property type="entry name" value="AdoMet_MTases"/>
    <property type="match status" value="1"/>
</dbReference>
<sequence>MTPTATNAAYDSIAHWYDNLVGNAHTAHDDPYFTPLLDLAGDLANQRICDLACGQGRISRTLATHGANVVGIDASAELLTIAARYNSDHRSVEYRHDNAHTLDSCQDAEFDGVICNMALLDIPDLTATISSTYRILRPGGWFAFSTFHPCFNAPRSAELIDDTGHHHRTVTDYFTEGFWTSDRRTGPPRIVGAHHRTLTTYLNTLINAGFTLRHIQEVPGPTPGWQQVPPVLAAIADKPSQ</sequence>
<feature type="domain" description="Methyltransferase type 11" evidence="1">
    <location>
        <begin position="50"/>
        <end position="144"/>
    </location>
</feature>
<dbReference type="GO" id="GO:0032259">
    <property type="term" value="P:methylation"/>
    <property type="evidence" value="ECO:0007669"/>
    <property type="project" value="UniProtKB-KW"/>
</dbReference>
<accession>A0A7K3LXU3</accession>
<dbReference type="InterPro" id="IPR029063">
    <property type="entry name" value="SAM-dependent_MTases_sf"/>
</dbReference>
<dbReference type="Gene3D" id="3.40.50.150">
    <property type="entry name" value="Vaccinia Virus protein VP39"/>
    <property type="match status" value="1"/>
</dbReference>
<keyword evidence="3" id="KW-1185">Reference proteome</keyword>
<reference evidence="2 3" key="1">
    <citation type="submission" date="2019-11" db="EMBL/GenBank/DDBJ databases">
        <authorList>
            <person name="Li X.-J."/>
            <person name="Feng X.-M."/>
        </authorList>
    </citation>
    <scope>NUCLEOTIDE SEQUENCE [LARGE SCALE GENOMIC DNA]</scope>
    <source>
        <strain evidence="2 3">XMNu-373</strain>
    </source>
</reference>
<protein>
    <submittedName>
        <fullName evidence="2">Methyltransferase domain-containing protein</fullName>
    </submittedName>
</protein>
<dbReference type="RefSeq" id="WP_162448356.1">
    <property type="nucleotide sequence ID" value="NZ_WLZY01000001.1"/>
</dbReference>
<dbReference type="Pfam" id="PF08241">
    <property type="entry name" value="Methyltransf_11"/>
    <property type="match status" value="1"/>
</dbReference>
<dbReference type="EMBL" id="WLZY01000001">
    <property type="protein sequence ID" value="NDL55667.1"/>
    <property type="molecule type" value="Genomic_DNA"/>
</dbReference>
<dbReference type="PANTHER" id="PTHR43861:SF1">
    <property type="entry name" value="TRANS-ACONITATE 2-METHYLTRANSFERASE"/>
    <property type="match status" value="1"/>
</dbReference>
<proteinExistence type="predicted"/>
<gene>
    <name evidence="2" type="ORF">F7O44_01135</name>
</gene>
<dbReference type="PANTHER" id="PTHR43861">
    <property type="entry name" value="TRANS-ACONITATE 2-METHYLTRANSFERASE-RELATED"/>
    <property type="match status" value="1"/>
</dbReference>
<evidence type="ECO:0000313" key="3">
    <source>
        <dbReference type="Proteomes" id="UP000460435"/>
    </source>
</evidence>
<dbReference type="GO" id="GO:0008757">
    <property type="term" value="F:S-adenosylmethionine-dependent methyltransferase activity"/>
    <property type="evidence" value="ECO:0007669"/>
    <property type="project" value="InterPro"/>
</dbReference>
<dbReference type="SUPFAM" id="SSF53335">
    <property type="entry name" value="S-adenosyl-L-methionine-dependent methyltransferases"/>
    <property type="match status" value="1"/>
</dbReference>
<keyword evidence="2" id="KW-0808">Transferase</keyword>
<dbReference type="AlphaFoldDB" id="A0A7K3LXU3"/>
<dbReference type="Proteomes" id="UP000460435">
    <property type="component" value="Unassembled WGS sequence"/>
</dbReference>
<organism evidence="2 3">
    <name type="scientific">Phytoactinopolyspora mesophila</name>
    <dbReference type="NCBI Taxonomy" id="2650750"/>
    <lineage>
        <taxon>Bacteria</taxon>
        <taxon>Bacillati</taxon>
        <taxon>Actinomycetota</taxon>
        <taxon>Actinomycetes</taxon>
        <taxon>Jiangellales</taxon>
        <taxon>Jiangellaceae</taxon>
        <taxon>Phytoactinopolyspora</taxon>
    </lineage>
</organism>
<name>A0A7K3LXU3_9ACTN</name>